<evidence type="ECO:0000313" key="2">
    <source>
        <dbReference type="Proteomes" id="UP000011615"/>
    </source>
</evidence>
<keyword evidence="2" id="KW-1185">Reference proteome</keyword>
<protein>
    <submittedName>
        <fullName evidence="1">Uncharacterized protein</fullName>
    </submittedName>
</protein>
<sequence>MFLARTVVNGFGMSLGLGDRSEAIYYNQSHLGTSPMPDDALTAGRAADCTPLGMRRWSAGTNHPAS</sequence>
<name>M0C7F6_9EURY</name>
<evidence type="ECO:0000313" key="1">
    <source>
        <dbReference type="EMBL" id="ELZ19201.1"/>
    </source>
</evidence>
<proteinExistence type="predicted"/>
<accession>M0C7F6</accession>
<dbReference type="EMBL" id="AOIT01000049">
    <property type="protein sequence ID" value="ELZ19201.1"/>
    <property type="molecule type" value="Genomic_DNA"/>
</dbReference>
<gene>
    <name evidence="1" type="ORF">C476_12106</name>
</gene>
<dbReference type="AlphaFoldDB" id="M0C7F6"/>
<organism evidence="1 2">
    <name type="scientific">Natrinema limicola JCM 13563</name>
    <dbReference type="NCBI Taxonomy" id="1230457"/>
    <lineage>
        <taxon>Archaea</taxon>
        <taxon>Methanobacteriati</taxon>
        <taxon>Methanobacteriota</taxon>
        <taxon>Stenosarchaea group</taxon>
        <taxon>Halobacteria</taxon>
        <taxon>Halobacteriales</taxon>
        <taxon>Natrialbaceae</taxon>
        <taxon>Natrinema</taxon>
    </lineage>
</organism>
<dbReference type="Proteomes" id="UP000011615">
    <property type="component" value="Unassembled WGS sequence"/>
</dbReference>
<comment type="caution">
    <text evidence="1">The sequence shown here is derived from an EMBL/GenBank/DDBJ whole genome shotgun (WGS) entry which is preliminary data.</text>
</comment>
<reference evidence="1 2" key="1">
    <citation type="journal article" date="2014" name="PLoS Genet.">
        <title>Phylogenetically driven sequencing of extremely halophilic archaea reveals strategies for static and dynamic osmo-response.</title>
        <authorList>
            <person name="Becker E.A."/>
            <person name="Seitzer P.M."/>
            <person name="Tritt A."/>
            <person name="Larsen D."/>
            <person name="Krusor M."/>
            <person name="Yao A.I."/>
            <person name="Wu D."/>
            <person name="Madern D."/>
            <person name="Eisen J.A."/>
            <person name="Darling A.E."/>
            <person name="Facciotti M.T."/>
        </authorList>
    </citation>
    <scope>NUCLEOTIDE SEQUENCE [LARGE SCALE GENOMIC DNA]</scope>
    <source>
        <strain evidence="1 2">JCM 13563</strain>
    </source>
</reference>